<gene>
    <name evidence="3" type="primary">RvY_05884-1</name>
    <name evidence="3" type="synonym">RvY_05884.1</name>
    <name evidence="3" type="ORF">RvY_05884</name>
</gene>
<dbReference type="EMBL" id="BDGG01000002">
    <property type="protein sequence ID" value="GAU94039.1"/>
    <property type="molecule type" value="Genomic_DNA"/>
</dbReference>
<comment type="caution">
    <text evidence="3">The sequence shown here is derived from an EMBL/GenBank/DDBJ whole genome shotgun (WGS) entry which is preliminary data.</text>
</comment>
<evidence type="ECO:0008006" key="5">
    <source>
        <dbReference type="Google" id="ProtNLM"/>
    </source>
</evidence>
<sequence length="290" mass="31850">MDDISEFLKVYPLNDATQHSFDSLDIKPERLSTPDFLTYGPQTSSPQGFTAPYQSFPLQYGPPSEGSSLRIPDLKALISDGQESSYLHQIDLDPISLSSQMAPHTGTRGALRAQAAQGSSMQKPSSFLPGPSVEKKDTNPRRSSAGSSTGSSTGSRNNNLINNTNTTVRSTVHEPTPQMPVLADEGDFSDHGDDTGSVRGGKVQTGRQRTSGPLSAHAIYARMNRERKKKYIADLEDYRKVMCKKRVDQRKELDSIRREAETLTQEIAALRNELVGNDTLMNLLSVGIRH</sequence>
<proteinExistence type="predicted"/>
<name>A0A1D1UWK7_RAMVA</name>
<evidence type="ECO:0000256" key="2">
    <source>
        <dbReference type="SAM" id="MobiDB-lite"/>
    </source>
</evidence>
<feature type="coiled-coil region" evidence="1">
    <location>
        <begin position="246"/>
        <end position="273"/>
    </location>
</feature>
<feature type="region of interest" description="Disordered" evidence="2">
    <location>
        <begin position="98"/>
        <end position="181"/>
    </location>
</feature>
<organism evidence="3 4">
    <name type="scientific">Ramazzottius varieornatus</name>
    <name type="common">Water bear</name>
    <name type="synonym">Tardigrade</name>
    <dbReference type="NCBI Taxonomy" id="947166"/>
    <lineage>
        <taxon>Eukaryota</taxon>
        <taxon>Metazoa</taxon>
        <taxon>Ecdysozoa</taxon>
        <taxon>Tardigrada</taxon>
        <taxon>Eutardigrada</taxon>
        <taxon>Parachela</taxon>
        <taxon>Hypsibioidea</taxon>
        <taxon>Ramazzottiidae</taxon>
        <taxon>Ramazzottius</taxon>
    </lineage>
</organism>
<evidence type="ECO:0000313" key="4">
    <source>
        <dbReference type="Proteomes" id="UP000186922"/>
    </source>
</evidence>
<feature type="compositionally biased region" description="Low complexity" evidence="2">
    <location>
        <begin position="141"/>
        <end position="167"/>
    </location>
</feature>
<dbReference type="OrthoDB" id="10617980at2759"/>
<protein>
    <recommendedName>
        <fullName evidence="5">BZIP domain-containing protein</fullName>
    </recommendedName>
</protein>
<evidence type="ECO:0000256" key="1">
    <source>
        <dbReference type="SAM" id="Coils"/>
    </source>
</evidence>
<keyword evidence="1" id="KW-0175">Coiled coil</keyword>
<feature type="compositionally biased region" description="Polar residues" evidence="2">
    <location>
        <begin position="116"/>
        <end position="125"/>
    </location>
</feature>
<evidence type="ECO:0000313" key="3">
    <source>
        <dbReference type="EMBL" id="GAU94039.1"/>
    </source>
</evidence>
<keyword evidence="4" id="KW-1185">Reference proteome</keyword>
<reference evidence="3 4" key="1">
    <citation type="journal article" date="2016" name="Nat. Commun.">
        <title>Extremotolerant tardigrade genome and improved radiotolerance of human cultured cells by tardigrade-unique protein.</title>
        <authorList>
            <person name="Hashimoto T."/>
            <person name="Horikawa D.D."/>
            <person name="Saito Y."/>
            <person name="Kuwahara H."/>
            <person name="Kozuka-Hata H."/>
            <person name="Shin-I T."/>
            <person name="Minakuchi Y."/>
            <person name="Ohishi K."/>
            <person name="Motoyama A."/>
            <person name="Aizu T."/>
            <person name="Enomoto A."/>
            <person name="Kondo K."/>
            <person name="Tanaka S."/>
            <person name="Hara Y."/>
            <person name="Koshikawa S."/>
            <person name="Sagara H."/>
            <person name="Miura T."/>
            <person name="Yokobori S."/>
            <person name="Miyagawa K."/>
            <person name="Suzuki Y."/>
            <person name="Kubo T."/>
            <person name="Oyama M."/>
            <person name="Kohara Y."/>
            <person name="Fujiyama A."/>
            <person name="Arakawa K."/>
            <person name="Katayama T."/>
            <person name="Toyoda A."/>
            <person name="Kunieda T."/>
        </authorList>
    </citation>
    <scope>NUCLEOTIDE SEQUENCE [LARGE SCALE GENOMIC DNA]</scope>
    <source>
        <strain evidence="3 4">YOKOZUNA-1</strain>
    </source>
</reference>
<accession>A0A1D1UWK7</accession>
<dbReference type="AlphaFoldDB" id="A0A1D1UWK7"/>
<dbReference type="Proteomes" id="UP000186922">
    <property type="component" value="Unassembled WGS sequence"/>
</dbReference>